<dbReference type="CDD" id="cd07999">
    <property type="entry name" value="GH7_CBH_EG"/>
    <property type="match status" value="1"/>
</dbReference>
<keyword evidence="8 9" id="KW-0624">Polysaccharide degradation</keyword>
<dbReference type="InterPro" id="IPR013320">
    <property type="entry name" value="ConA-like_dom_sf"/>
</dbReference>
<dbReference type="EMBL" id="CP042193">
    <property type="protein sequence ID" value="QDS73092.1"/>
    <property type="molecule type" value="Genomic_DNA"/>
</dbReference>
<comment type="catalytic activity">
    <reaction evidence="1">
        <text>Hydrolysis of (1-&gt;4)-beta-D-glucosidic linkages in cellulose and cellotetraose, releasing cellobiose from the non-reducing ends of the chains.</text>
        <dbReference type="EC" id="3.2.1.91"/>
    </reaction>
</comment>
<accession>A0A517LBS5</accession>
<keyword evidence="12" id="KW-1185">Reference proteome</keyword>
<name>A0A517LBS5_9PEZI</name>
<dbReference type="SUPFAM" id="SSF49899">
    <property type="entry name" value="Concanavalin A-like lectins/glucanases"/>
    <property type="match status" value="1"/>
</dbReference>
<evidence type="ECO:0000313" key="12">
    <source>
        <dbReference type="Proteomes" id="UP000316270"/>
    </source>
</evidence>
<dbReference type="STRING" id="50376.A0A517LBS5"/>
<dbReference type="AlphaFoldDB" id="A0A517LBS5"/>
<evidence type="ECO:0000256" key="5">
    <source>
        <dbReference type="ARBA" id="ARBA00023001"/>
    </source>
</evidence>
<keyword evidence="5 9" id="KW-0136">Cellulose degradation</keyword>
<sequence>MLQAGLVLLSAISTAQAQLVGTNKPEVHPPLTWQTCTKAGCTDVKGSIVLDSNWRWSHIGAAGSKNCYTGNLWDTTVCKDNKACAEQCAVDGGDYTGTYGITASGNSVKLNFITTDAYGTNVGSRLYLLKDEKNYEMFSLLNKEFSFDIDTSAVGCGLNPALYFVAMDQDGGKSKYPGNLAGAAMGTGYCDAQCPRDIKWINGEGNAVGWKPSTSDKNSGIGGFGSCCAEMDVWEGNSMSNAVTPHSCSTINQTRCTGESCGGTYSSDRYAGSCDPDGCDFNPYRMGDTTFYGKGKTVDTSSKFTVVTQFIGSPLTEIKRFYVQNGKVIPNAQSKIPGVTGNSITPEFCTAQKAAFGETAKDTFTKHGGFPSMSQALSRGMVLVLSLWDDHYAGMDWLDSVMPKGGGTKPGEKRGECAAGEGEPAKVEAAGKSVSVTFSNIKFGDIGTTFAGGTNATL</sequence>
<dbReference type="InterPro" id="IPR001722">
    <property type="entry name" value="Glyco_hydro_7"/>
</dbReference>
<proteinExistence type="inferred from homology"/>
<dbReference type="Proteomes" id="UP000316270">
    <property type="component" value="Chromosome 9"/>
</dbReference>
<feature type="chain" id="PRO_5022148295" description="Glucanase" evidence="10">
    <location>
        <begin position="18"/>
        <end position="458"/>
    </location>
</feature>
<keyword evidence="6" id="KW-0119">Carbohydrate metabolism</keyword>
<dbReference type="Pfam" id="PF00840">
    <property type="entry name" value="Glyco_hydro_7"/>
    <property type="match status" value="1"/>
</dbReference>
<evidence type="ECO:0000256" key="10">
    <source>
        <dbReference type="SAM" id="SignalP"/>
    </source>
</evidence>
<dbReference type="FunFam" id="2.70.100.10:FF:000001">
    <property type="entry name" value="Glucanase"/>
    <property type="match status" value="1"/>
</dbReference>
<protein>
    <recommendedName>
        <fullName evidence="9">Glucanase</fullName>
        <ecNumber evidence="9">3.2.1.-</ecNumber>
    </recommendedName>
</protein>
<dbReference type="OrthoDB" id="412382at2759"/>
<evidence type="ECO:0000256" key="9">
    <source>
        <dbReference type="RuleBase" id="RU361164"/>
    </source>
</evidence>
<keyword evidence="3 10" id="KW-0732">Signal</keyword>
<evidence type="ECO:0000256" key="4">
    <source>
        <dbReference type="ARBA" id="ARBA00022801"/>
    </source>
</evidence>
<evidence type="ECO:0000313" key="11">
    <source>
        <dbReference type="EMBL" id="QDS73092.1"/>
    </source>
</evidence>
<dbReference type="Gene3D" id="2.70.100.10">
    <property type="entry name" value="Glycoside hydrolase, family 7, domain"/>
    <property type="match status" value="1"/>
</dbReference>
<dbReference type="InterPro" id="IPR037019">
    <property type="entry name" value="Glyco_hydro_7_sf"/>
</dbReference>
<dbReference type="GO" id="GO:0030245">
    <property type="term" value="P:cellulose catabolic process"/>
    <property type="evidence" value="ECO:0007669"/>
    <property type="project" value="UniProtKB-KW"/>
</dbReference>
<organism evidence="11 12">
    <name type="scientific">Venturia effusa</name>
    <dbReference type="NCBI Taxonomy" id="50376"/>
    <lineage>
        <taxon>Eukaryota</taxon>
        <taxon>Fungi</taxon>
        <taxon>Dikarya</taxon>
        <taxon>Ascomycota</taxon>
        <taxon>Pezizomycotina</taxon>
        <taxon>Dothideomycetes</taxon>
        <taxon>Pleosporomycetidae</taxon>
        <taxon>Venturiales</taxon>
        <taxon>Venturiaceae</taxon>
        <taxon>Venturia</taxon>
    </lineage>
</organism>
<dbReference type="PRINTS" id="PR00734">
    <property type="entry name" value="GLHYDRLASE7"/>
</dbReference>
<gene>
    <name evidence="11" type="ORF">FKW77_000280</name>
</gene>
<evidence type="ECO:0000256" key="3">
    <source>
        <dbReference type="ARBA" id="ARBA00022729"/>
    </source>
</evidence>
<evidence type="ECO:0000256" key="1">
    <source>
        <dbReference type="ARBA" id="ARBA00001641"/>
    </source>
</evidence>
<keyword evidence="4 9" id="KW-0378">Hydrolase</keyword>
<reference evidence="11 12" key="1">
    <citation type="submission" date="2019-07" db="EMBL/GenBank/DDBJ databases">
        <title>Finished genome of Venturia effusa.</title>
        <authorList>
            <person name="Young C.A."/>
            <person name="Cox M.P."/>
            <person name="Ganley A.R.D."/>
            <person name="David W.J."/>
        </authorList>
    </citation>
    <scope>NUCLEOTIDE SEQUENCE [LARGE SCALE GENOMIC DNA]</scope>
    <source>
        <strain evidence="12">albino</strain>
    </source>
</reference>
<dbReference type="GO" id="GO:0016162">
    <property type="term" value="F:cellulose 1,4-beta-cellobiosidase activity"/>
    <property type="evidence" value="ECO:0007669"/>
    <property type="project" value="UniProtKB-EC"/>
</dbReference>
<dbReference type="PANTHER" id="PTHR33753">
    <property type="entry name" value="1,4-BETA-D-GLUCAN CELLOBIOHYDROLASE B"/>
    <property type="match status" value="1"/>
</dbReference>
<keyword evidence="7 9" id="KW-0326">Glycosidase</keyword>
<evidence type="ECO:0000256" key="2">
    <source>
        <dbReference type="ARBA" id="ARBA00006044"/>
    </source>
</evidence>
<dbReference type="EC" id="3.2.1.-" evidence="9"/>
<dbReference type="PANTHER" id="PTHR33753:SF2">
    <property type="entry name" value="GLYCOSIDE HYDROLASE FAMILY 7 PROTEIN"/>
    <property type="match status" value="1"/>
</dbReference>
<comment type="similarity">
    <text evidence="2 9">Belongs to the glycosyl hydrolase 7 (cellulase C) family.</text>
</comment>
<feature type="signal peptide" evidence="10">
    <location>
        <begin position="1"/>
        <end position="17"/>
    </location>
</feature>
<evidence type="ECO:0000256" key="7">
    <source>
        <dbReference type="ARBA" id="ARBA00023295"/>
    </source>
</evidence>
<evidence type="ECO:0000256" key="6">
    <source>
        <dbReference type="ARBA" id="ARBA00023277"/>
    </source>
</evidence>
<evidence type="ECO:0000256" key="8">
    <source>
        <dbReference type="ARBA" id="ARBA00023326"/>
    </source>
</evidence>